<keyword evidence="9" id="KW-0862">Zinc</keyword>
<comment type="subcellular location">
    <subcellularLocation>
        <location evidence="1">Nucleus</location>
    </subcellularLocation>
</comment>
<reference evidence="16 17" key="1">
    <citation type="submission" date="2024-08" db="EMBL/GenBank/DDBJ databases">
        <authorList>
            <person name="Cucini C."/>
            <person name="Frati F."/>
        </authorList>
    </citation>
    <scope>NUCLEOTIDE SEQUENCE [LARGE SCALE GENOMIC DNA]</scope>
</reference>
<dbReference type="InterPro" id="IPR013083">
    <property type="entry name" value="Znf_RING/FYVE/PHD"/>
</dbReference>
<gene>
    <name evidence="16" type="ORF">ODALV1_LOCUS872</name>
</gene>
<evidence type="ECO:0000256" key="10">
    <source>
        <dbReference type="ARBA" id="ARBA00023242"/>
    </source>
</evidence>
<proteinExistence type="inferred from homology"/>
<evidence type="ECO:0000313" key="17">
    <source>
        <dbReference type="Proteomes" id="UP001642540"/>
    </source>
</evidence>
<feature type="compositionally biased region" description="Low complexity" evidence="14">
    <location>
        <begin position="266"/>
        <end position="278"/>
    </location>
</feature>
<evidence type="ECO:0000256" key="1">
    <source>
        <dbReference type="ARBA" id="ARBA00004123"/>
    </source>
</evidence>
<keyword evidence="7 13" id="KW-0863">Zinc-finger</keyword>
<dbReference type="Pfam" id="PF11789">
    <property type="entry name" value="zf-Nse"/>
    <property type="match status" value="1"/>
</dbReference>
<evidence type="ECO:0000256" key="7">
    <source>
        <dbReference type="ARBA" id="ARBA00022771"/>
    </source>
</evidence>
<keyword evidence="6" id="KW-0479">Metal-binding</keyword>
<keyword evidence="10" id="KW-0539">Nucleus</keyword>
<keyword evidence="17" id="KW-1185">Reference proteome</keyword>
<sequence length="299" mass="33039">MSARRGRGKGASAAAAAAAQILNAKNSLEASDIDADPVISSIRFGMDSIMKIVNDTVPRCPVDDEEFKQTVIERMESSLLQLVEAELAYAQTNTIVNQVVEELNLEGNHEMETKEFLDSVNSISEISNGRILEYKSTLTEDVLRAHPTFLRMRTHLEALLDAPIDEPTTETYNAETETEEVDLDESFSGHEVIPELDPISKKPLEDPVRNRHCRHIYGKTAMLELIKKNQRFRCPQMGCSNNKFLRAADLIDDPQLTARVNGEAVATASGSSSGASSTEISPPRSSIKAKRGRGGRRRR</sequence>
<evidence type="ECO:0000256" key="14">
    <source>
        <dbReference type="SAM" id="MobiDB-lite"/>
    </source>
</evidence>
<evidence type="ECO:0000256" key="8">
    <source>
        <dbReference type="ARBA" id="ARBA00022786"/>
    </source>
</evidence>
<evidence type="ECO:0000313" key="16">
    <source>
        <dbReference type="EMBL" id="CAL8069635.1"/>
    </source>
</evidence>
<evidence type="ECO:0000256" key="9">
    <source>
        <dbReference type="ARBA" id="ARBA00022833"/>
    </source>
</evidence>
<dbReference type="PANTHER" id="PTHR21330:SF1">
    <property type="entry name" value="E3 SUMO-PROTEIN LIGASE NSE2"/>
    <property type="match status" value="1"/>
</dbReference>
<evidence type="ECO:0000256" key="5">
    <source>
        <dbReference type="ARBA" id="ARBA00022679"/>
    </source>
</evidence>
<dbReference type="EMBL" id="CAXLJM020000004">
    <property type="protein sequence ID" value="CAL8069635.1"/>
    <property type="molecule type" value="Genomic_DNA"/>
</dbReference>
<evidence type="ECO:0000256" key="2">
    <source>
        <dbReference type="ARBA" id="ARBA00004718"/>
    </source>
</evidence>
<dbReference type="CDD" id="cd16651">
    <property type="entry name" value="SPL-RING_NSE2"/>
    <property type="match status" value="1"/>
</dbReference>
<accession>A0ABP1PK00</accession>
<keyword evidence="8" id="KW-0833">Ubl conjugation pathway</keyword>
<comment type="pathway">
    <text evidence="2">Protein modification; protein sumoylation.</text>
</comment>
<dbReference type="InterPro" id="IPR004181">
    <property type="entry name" value="Znf_MIZ"/>
</dbReference>
<feature type="compositionally biased region" description="Basic residues" evidence="14">
    <location>
        <begin position="287"/>
        <end position="299"/>
    </location>
</feature>
<organism evidence="16 17">
    <name type="scientific">Orchesella dallaii</name>
    <dbReference type="NCBI Taxonomy" id="48710"/>
    <lineage>
        <taxon>Eukaryota</taxon>
        <taxon>Metazoa</taxon>
        <taxon>Ecdysozoa</taxon>
        <taxon>Arthropoda</taxon>
        <taxon>Hexapoda</taxon>
        <taxon>Collembola</taxon>
        <taxon>Entomobryomorpha</taxon>
        <taxon>Entomobryoidea</taxon>
        <taxon>Orchesellidae</taxon>
        <taxon>Orchesellinae</taxon>
        <taxon>Orchesella</taxon>
    </lineage>
</organism>
<evidence type="ECO:0000256" key="11">
    <source>
        <dbReference type="ARBA" id="ARBA00031731"/>
    </source>
</evidence>
<evidence type="ECO:0000256" key="4">
    <source>
        <dbReference type="ARBA" id="ARBA00020923"/>
    </source>
</evidence>
<evidence type="ECO:0000256" key="3">
    <source>
        <dbReference type="ARBA" id="ARBA00008212"/>
    </source>
</evidence>
<protein>
    <recommendedName>
        <fullName evidence="4">E3 SUMO-protein ligase NSE2</fullName>
    </recommendedName>
    <alternativeName>
        <fullName evidence="11">E3 SUMO-protein transferase NSE2</fullName>
    </alternativeName>
    <alternativeName>
        <fullName evidence="12">Non-structural maintenance of chromosomes element 2 homolog</fullName>
    </alternativeName>
</protein>
<comment type="caution">
    <text evidence="16">The sequence shown here is derived from an EMBL/GenBank/DDBJ whole genome shotgun (WGS) entry which is preliminary data.</text>
</comment>
<dbReference type="SUPFAM" id="SSF57850">
    <property type="entry name" value="RING/U-box"/>
    <property type="match status" value="1"/>
</dbReference>
<evidence type="ECO:0000256" key="6">
    <source>
        <dbReference type="ARBA" id="ARBA00022723"/>
    </source>
</evidence>
<dbReference type="PROSITE" id="PS51044">
    <property type="entry name" value="ZF_SP_RING"/>
    <property type="match status" value="1"/>
</dbReference>
<evidence type="ECO:0000256" key="12">
    <source>
        <dbReference type="ARBA" id="ARBA00032533"/>
    </source>
</evidence>
<keyword evidence="5" id="KW-0808">Transferase</keyword>
<dbReference type="Gene3D" id="3.30.40.10">
    <property type="entry name" value="Zinc/RING finger domain, C3HC4 (zinc finger)"/>
    <property type="match status" value="1"/>
</dbReference>
<dbReference type="Proteomes" id="UP001642540">
    <property type="component" value="Unassembled WGS sequence"/>
</dbReference>
<dbReference type="InterPro" id="IPR026846">
    <property type="entry name" value="Nse2(Mms21)"/>
</dbReference>
<dbReference type="PANTHER" id="PTHR21330">
    <property type="entry name" value="E3 SUMO-PROTEIN LIGASE NSE2"/>
    <property type="match status" value="1"/>
</dbReference>
<comment type="similarity">
    <text evidence="3">Belongs to the NSE2 family.</text>
</comment>
<feature type="domain" description="SP-RING-type" evidence="15">
    <location>
        <begin position="177"/>
        <end position="265"/>
    </location>
</feature>
<evidence type="ECO:0000259" key="15">
    <source>
        <dbReference type="PROSITE" id="PS51044"/>
    </source>
</evidence>
<feature type="region of interest" description="Disordered" evidence="14">
    <location>
        <begin position="263"/>
        <end position="299"/>
    </location>
</feature>
<name>A0ABP1PK00_9HEXA</name>
<evidence type="ECO:0000256" key="13">
    <source>
        <dbReference type="PROSITE-ProRule" id="PRU00452"/>
    </source>
</evidence>